<evidence type="ECO:0000313" key="3">
    <source>
        <dbReference type="EMBL" id="KAF7726895.1"/>
    </source>
</evidence>
<dbReference type="OrthoDB" id="10267058at2759"/>
<dbReference type="SUPFAM" id="SSF52972">
    <property type="entry name" value="ITPase-like"/>
    <property type="match status" value="1"/>
</dbReference>
<dbReference type="GO" id="GO:0047429">
    <property type="term" value="F:nucleoside triphosphate diphosphatase activity"/>
    <property type="evidence" value="ECO:0007669"/>
    <property type="project" value="InterPro"/>
</dbReference>
<organism evidence="3 4">
    <name type="scientific">Apophysomyces ossiformis</name>
    <dbReference type="NCBI Taxonomy" id="679940"/>
    <lineage>
        <taxon>Eukaryota</taxon>
        <taxon>Fungi</taxon>
        <taxon>Fungi incertae sedis</taxon>
        <taxon>Mucoromycota</taxon>
        <taxon>Mucoromycotina</taxon>
        <taxon>Mucoromycetes</taxon>
        <taxon>Mucorales</taxon>
        <taxon>Mucorineae</taxon>
        <taxon>Mucoraceae</taxon>
        <taxon>Apophysomyces</taxon>
    </lineage>
</organism>
<dbReference type="CDD" id="cd00555">
    <property type="entry name" value="Maf"/>
    <property type="match status" value="1"/>
</dbReference>
<gene>
    <name evidence="3" type="ORF">EC973_008190</name>
</gene>
<accession>A0A8H7EPX3</accession>
<dbReference type="Pfam" id="PF02545">
    <property type="entry name" value="Maf"/>
    <property type="match status" value="1"/>
</dbReference>
<dbReference type="NCBIfam" id="TIGR00172">
    <property type="entry name" value="maf"/>
    <property type="match status" value="1"/>
</dbReference>
<dbReference type="InterPro" id="IPR003697">
    <property type="entry name" value="Maf-like"/>
</dbReference>
<keyword evidence="4" id="KW-1185">Reference proteome</keyword>
<dbReference type="EMBL" id="JABAYA010000069">
    <property type="protein sequence ID" value="KAF7726895.1"/>
    <property type="molecule type" value="Genomic_DNA"/>
</dbReference>
<keyword evidence="2" id="KW-0378">Hydrolase</keyword>
<comment type="cofactor">
    <cofactor evidence="1">
        <name>a divalent metal cation</name>
        <dbReference type="ChEBI" id="CHEBI:60240"/>
    </cofactor>
</comment>
<dbReference type="PANTHER" id="PTHR43213:SF5">
    <property type="entry name" value="BIFUNCTIONAL DTTP_UTP PYROPHOSPHATASE_METHYLTRANSFERASE PROTEIN-RELATED"/>
    <property type="match status" value="1"/>
</dbReference>
<evidence type="ECO:0008006" key="5">
    <source>
        <dbReference type="Google" id="ProtNLM"/>
    </source>
</evidence>
<evidence type="ECO:0000256" key="2">
    <source>
        <dbReference type="ARBA" id="ARBA00022801"/>
    </source>
</evidence>
<dbReference type="Proteomes" id="UP000605846">
    <property type="component" value="Unassembled WGS sequence"/>
</dbReference>
<dbReference type="HAMAP" id="MF_00528">
    <property type="entry name" value="Maf"/>
    <property type="match status" value="1"/>
</dbReference>
<evidence type="ECO:0000256" key="1">
    <source>
        <dbReference type="ARBA" id="ARBA00001968"/>
    </source>
</evidence>
<comment type="caution">
    <text evidence="3">The sequence shown here is derived from an EMBL/GenBank/DDBJ whole genome shotgun (WGS) entry which is preliminary data.</text>
</comment>
<dbReference type="Gene3D" id="3.90.950.10">
    <property type="match status" value="1"/>
</dbReference>
<dbReference type="PANTHER" id="PTHR43213">
    <property type="entry name" value="BIFUNCTIONAL DTTP/UTP PYROPHOSPHATASE/METHYLTRANSFERASE PROTEIN-RELATED"/>
    <property type="match status" value="1"/>
</dbReference>
<evidence type="ECO:0000313" key="4">
    <source>
        <dbReference type="Proteomes" id="UP000605846"/>
    </source>
</evidence>
<proteinExistence type="inferred from homology"/>
<dbReference type="InterPro" id="IPR029001">
    <property type="entry name" value="ITPase-like_fam"/>
</dbReference>
<sequence length="191" mass="21253">MPIDWPLLRFLSKKKVILASASPRRREILTDMGLVFEVVTTLKPDENNPLAYESPAEYVKDTARMKAKEVLERCQADRSLPDADIVIGADTVVVIDGHVLEKPRDDNHAEAMLQKLSGRTHEVLTGVCVLGPCERTFVETTRVTFSEIDADTIKAYVASREPFDKAGAYGIQGEASLFVQSIEGDYWNVVN</sequence>
<protein>
    <recommendedName>
        <fullName evidence="5">Septum formation protein Maf</fullName>
    </recommendedName>
</protein>
<name>A0A8H7EPX3_9FUNG</name>
<reference evidence="3" key="1">
    <citation type="submission" date="2020-01" db="EMBL/GenBank/DDBJ databases">
        <title>Genome Sequencing of Three Apophysomyces-Like Fungal Strains Confirms a Novel Fungal Genus in the Mucoromycota with divergent Burkholderia-like Endosymbiotic Bacteria.</title>
        <authorList>
            <person name="Stajich J.E."/>
            <person name="Macias A.M."/>
            <person name="Carter-House D."/>
            <person name="Lovett B."/>
            <person name="Kasson L.R."/>
            <person name="Berry K."/>
            <person name="Grigoriev I."/>
            <person name="Chang Y."/>
            <person name="Spatafora J."/>
            <person name="Kasson M.T."/>
        </authorList>
    </citation>
    <scope>NUCLEOTIDE SEQUENCE</scope>
    <source>
        <strain evidence="3">NRRL A-21654</strain>
    </source>
</reference>
<dbReference type="AlphaFoldDB" id="A0A8H7EPX3"/>
<dbReference type="PIRSF" id="PIRSF006305">
    <property type="entry name" value="Maf"/>
    <property type="match status" value="1"/>
</dbReference>